<keyword evidence="2" id="KW-1185">Reference proteome</keyword>
<accession>A0ABT9E588</accession>
<protein>
    <recommendedName>
        <fullName evidence="3">Transposase DDE domain-containing protein</fullName>
    </recommendedName>
</protein>
<proteinExistence type="predicted"/>
<sequence>MIEKSLGWFGRWRRHSNGYEVLPEVSEEMVTLAAIRLMLHRIPHLNRRRLPAP</sequence>
<dbReference type="Proteomes" id="UP001243009">
    <property type="component" value="Unassembled WGS sequence"/>
</dbReference>
<organism evidence="1 2">
    <name type="scientific">Paracraurococcus lichenis</name>
    <dbReference type="NCBI Taxonomy" id="3064888"/>
    <lineage>
        <taxon>Bacteria</taxon>
        <taxon>Pseudomonadati</taxon>
        <taxon>Pseudomonadota</taxon>
        <taxon>Alphaproteobacteria</taxon>
        <taxon>Acetobacterales</taxon>
        <taxon>Roseomonadaceae</taxon>
        <taxon>Paracraurococcus</taxon>
    </lineage>
</organism>
<gene>
    <name evidence="1" type="ORF">Q7A36_23445</name>
</gene>
<reference evidence="1 2" key="1">
    <citation type="submission" date="2023-08" db="EMBL/GenBank/DDBJ databases">
        <title>The draft genome sequence of Paracraurococcus sp. LOR1-02.</title>
        <authorList>
            <person name="Kingkaew E."/>
            <person name="Tanasupawat S."/>
        </authorList>
    </citation>
    <scope>NUCLEOTIDE SEQUENCE [LARGE SCALE GENOMIC DNA]</scope>
    <source>
        <strain evidence="1 2">LOR1-02</strain>
    </source>
</reference>
<dbReference type="EMBL" id="JAUTWS010000027">
    <property type="protein sequence ID" value="MDO9711326.1"/>
    <property type="molecule type" value="Genomic_DNA"/>
</dbReference>
<dbReference type="RefSeq" id="WP_305106231.1">
    <property type="nucleotide sequence ID" value="NZ_JAUTWS010000027.1"/>
</dbReference>
<evidence type="ECO:0000313" key="1">
    <source>
        <dbReference type="EMBL" id="MDO9711326.1"/>
    </source>
</evidence>
<name>A0ABT9E588_9PROT</name>
<comment type="caution">
    <text evidence="1">The sequence shown here is derived from an EMBL/GenBank/DDBJ whole genome shotgun (WGS) entry which is preliminary data.</text>
</comment>
<evidence type="ECO:0000313" key="2">
    <source>
        <dbReference type="Proteomes" id="UP001243009"/>
    </source>
</evidence>
<evidence type="ECO:0008006" key="3">
    <source>
        <dbReference type="Google" id="ProtNLM"/>
    </source>
</evidence>